<protein>
    <recommendedName>
        <fullName evidence="5">TIGR02679 family protein</fullName>
    </recommendedName>
</protein>
<keyword evidence="4" id="KW-1185">Reference proteome</keyword>
<sequence length="471" mass="54946">MEHKRNITAEEYYSDPNLKRMLNAAFNKYRSYGSGRGKIKLLISSQAEAQRLQAYFGPRVRGLLGEGDQLTMEMSAIEEELGKRFMLTVPSLYKLLYHEPLLTKKERIEKADTEWESLFTNVVEKLQDEENINIVDKAFCDLTYDWLYRLWKKEPGSGYRILQAGMKNFDAALTSLKTCLAALWYLFMDRERLELVEGKRSDKISLAVLATFVYGDHALDEKKALAGRLFFRALQDNYTQKYRVTGAADPLEHVPAFMRKRMIYRLYDFRDDTISSIFHKFTLDLYEFMKEETVNLSNVEAMDEIEIKSDLFLIENPSVFLYLADCLRDYVSGHGVSTELIRDKFPTIICTSGCLRTAVLEYVRKCIERNPKCRVYFSGDFDRAGIEMLEKLNEYFPKYVYPFKMDAKTYLSGLNGKCREMSEKDREILAQKNSELAKLMALHGKKVYQERITADLWNVLLKEIQRVETMV</sequence>
<evidence type="ECO:0000313" key="4">
    <source>
        <dbReference type="Proteomes" id="UP000198508"/>
    </source>
</evidence>
<evidence type="ECO:0000259" key="1">
    <source>
        <dbReference type="Pfam" id="PF09664"/>
    </source>
</evidence>
<proteinExistence type="predicted"/>
<dbReference type="InterPro" id="IPR024466">
    <property type="entry name" value="CHP02679_N"/>
</dbReference>
<organism evidence="3 4">
    <name type="scientific">Enterocloster lavalensis</name>
    <dbReference type="NCBI Taxonomy" id="460384"/>
    <lineage>
        <taxon>Bacteria</taxon>
        <taxon>Bacillati</taxon>
        <taxon>Bacillota</taxon>
        <taxon>Clostridia</taxon>
        <taxon>Lachnospirales</taxon>
        <taxon>Lachnospiraceae</taxon>
        <taxon>Enterocloster</taxon>
    </lineage>
</organism>
<feature type="domain" description="Conserved hypothetical protein CHP02679 N terminus" evidence="2">
    <location>
        <begin position="36"/>
        <end position="282"/>
    </location>
</feature>
<evidence type="ECO:0000313" key="3">
    <source>
        <dbReference type="EMBL" id="SET75635.1"/>
    </source>
</evidence>
<dbReference type="RefSeq" id="WP_092364714.1">
    <property type="nucleotide sequence ID" value="NZ_FOIM01000013.1"/>
</dbReference>
<dbReference type="GeneID" id="93280692"/>
<reference evidence="4" key="1">
    <citation type="submission" date="2016-10" db="EMBL/GenBank/DDBJ databases">
        <authorList>
            <person name="Varghese N."/>
            <person name="Submissions S."/>
        </authorList>
    </citation>
    <scope>NUCLEOTIDE SEQUENCE [LARGE SCALE GENOMIC DNA]</scope>
    <source>
        <strain evidence="4">NLAE-zl-G277</strain>
    </source>
</reference>
<dbReference type="InterPro" id="IPR024465">
    <property type="entry name" value="DUF2399"/>
</dbReference>
<dbReference type="Proteomes" id="UP000198508">
    <property type="component" value="Unassembled WGS sequence"/>
</dbReference>
<gene>
    <name evidence="3" type="ORF">SAMN05216313_11392</name>
</gene>
<dbReference type="EMBL" id="FOIM01000013">
    <property type="protein sequence ID" value="SET75635.1"/>
    <property type="molecule type" value="Genomic_DNA"/>
</dbReference>
<name>A0A1I0GYL1_9FIRM</name>
<accession>A0A1I0GYL1</accession>
<evidence type="ECO:0008006" key="5">
    <source>
        <dbReference type="Google" id="ProtNLM"/>
    </source>
</evidence>
<evidence type="ECO:0000259" key="2">
    <source>
        <dbReference type="Pfam" id="PF11796"/>
    </source>
</evidence>
<dbReference type="STRING" id="460384.SAMN05216313_11392"/>
<feature type="domain" description="DUF2399" evidence="1">
    <location>
        <begin position="295"/>
        <end position="459"/>
    </location>
</feature>
<dbReference type="AlphaFoldDB" id="A0A1I0GYL1"/>
<dbReference type="Pfam" id="PF09664">
    <property type="entry name" value="DUF2399"/>
    <property type="match status" value="1"/>
</dbReference>
<dbReference type="Pfam" id="PF11796">
    <property type="entry name" value="DUF3323"/>
    <property type="match status" value="1"/>
</dbReference>